<evidence type="ECO:0000256" key="1">
    <source>
        <dbReference type="SAM" id="Phobius"/>
    </source>
</evidence>
<keyword evidence="1" id="KW-1133">Transmembrane helix</keyword>
<reference evidence="3 5" key="2">
    <citation type="submission" date="2018-11" db="EMBL/GenBank/DDBJ databases">
        <authorList>
            <consortium name="Pathogen Informatics"/>
        </authorList>
    </citation>
    <scope>NUCLEOTIDE SEQUENCE [LARGE SCALE GENOMIC DNA]</scope>
    <source>
        <strain evidence="3 5">NCTC12929</strain>
    </source>
</reference>
<dbReference type="Proteomes" id="UP000270205">
    <property type="component" value="Unassembled WGS sequence"/>
</dbReference>
<protein>
    <submittedName>
        <fullName evidence="2">Uncharacterized protein</fullName>
    </submittedName>
</protein>
<dbReference type="EMBL" id="UYIV01000001">
    <property type="protein sequence ID" value="VDH02820.1"/>
    <property type="molecule type" value="Genomic_DNA"/>
</dbReference>
<proteinExistence type="predicted"/>
<organism evidence="2 4">
    <name type="scientific">Bergeyella zoohelcum</name>
    <dbReference type="NCBI Taxonomy" id="1015"/>
    <lineage>
        <taxon>Bacteria</taxon>
        <taxon>Pseudomonadati</taxon>
        <taxon>Bacteroidota</taxon>
        <taxon>Flavobacteriia</taxon>
        <taxon>Flavobacteriales</taxon>
        <taxon>Weeksellaceae</taxon>
        <taxon>Bergeyella</taxon>
    </lineage>
</organism>
<feature type="transmembrane region" description="Helical" evidence="1">
    <location>
        <begin position="9"/>
        <end position="26"/>
    </location>
</feature>
<evidence type="ECO:0000313" key="3">
    <source>
        <dbReference type="EMBL" id="VDH02820.1"/>
    </source>
</evidence>
<dbReference type="Proteomes" id="UP000255515">
    <property type="component" value="Unassembled WGS sequence"/>
</dbReference>
<dbReference type="EMBL" id="UFTJ01000002">
    <property type="protein sequence ID" value="SSZ55974.1"/>
    <property type="molecule type" value="Genomic_DNA"/>
</dbReference>
<dbReference type="AlphaFoldDB" id="A0A376C1V0"/>
<name>A0A376C1V0_9FLAO</name>
<reference evidence="2 4" key="1">
    <citation type="submission" date="2018-06" db="EMBL/GenBank/DDBJ databases">
        <authorList>
            <consortium name="Pathogen Informatics"/>
            <person name="Doyle S."/>
        </authorList>
    </citation>
    <scope>NUCLEOTIDE SEQUENCE [LARGE SCALE GENOMIC DNA]</scope>
    <source>
        <strain evidence="2 4">NCTC11661</strain>
    </source>
</reference>
<evidence type="ECO:0000313" key="5">
    <source>
        <dbReference type="Proteomes" id="UP000270205"/>
    </source>
</evidence>
<accession>A0A376C1V0</accession>
<gene>
    <name evidence="2" type="ORF">NCTC11661_01374</name>
    <name evidence="3" type="ORF">NCTC12929_00268</name>
</gene>
<evidence type="ECO:0000313" key="2">
    <source>
        <dbReference type="EMBL" id="SSZ55974.1"/>
    </source>
</evidence>
<feature type="transmembrane region" description="Helical" evidence="1">
    <location>
        <begin position="38"/>
        <end position="56"/>
    </location>
</feature>
<evidence type="ECO:0000313" key="4">
    <source>
        <dbReference type="Proteomes" id="UP000255515"/>
    </source>
</evidence>
<sequence length="67" mass="7501">MKQLKSPKLWIGSLIAFIIVFLMSYLGNSQEDRLERALMVAAGGAIGMFFGLLFLGNTKDQFPDKFD</sequence>
<keyword evidence="1" id="KW-0812">Transmembrane</keyword>
<dbReference type="RefSeq" id="WP_002662980.1">
    <property type="nucleotide sequence ID" value="NZ_JAXFPJ010000010.1"/>
</dbReference>
<keyword evidence="1" id="KW-0472">Membrane</keyword>